<gene>
    <name evidence="1" type="ORF">KSZ_05240</name>
</gene>
<reference evidence="1 2" key="1">
    <citation type="journal article" date="2021" name="Int. J. Syst. Evol. Microbiol.">
        <title>Reticulibacter mediterranei gen. nov., sp. nov., within the new family Reticulibacteraceae fam. nov., and Ktedonospora formicarum gen. nov., sp. nov., Ktedonobacter robiniae sp. nov., Dictyobacter formicarum sp. nov. and Dictyobacter arantiisoli sp. nov., belonging to the class Ktedonobacteria.</title>
        <authorList>
            <person name="Yabe S."/>
            <person name="Zheng Y."/>
            <person name="Wang C.M."/>
            <person name="Sakai Y."/>
            <person name="Abe K."/>
            <person name="Yokota A."/>
            <person name="Donadio S."/>
            <person name="Cavaletti L."/>
            <person name="Monciardini P."/>
        </authorList>
    </citation>
    <scope>NUCLEOTIDE SEQUENCE [LARGE SCALE GENOMIC DNA]</scope>
    <source>
        <strain evidence="1 2">SOSP1-9</strain>
    </source>
</reference>
<evidence type="ECO:0008006" key="3">
    <source>
        <dbReference type="Google" id="ProtNLM"/>
    </source>
</evidence>
<evidence type="ECO:0000313" key="2">
    <source>
        <dbReference type="Proteomes" id="UP000635565"/>
    </source>
</evidence>
<comment type="caution">
    <text evidence="1">The sequence shown here is derived from an EMBL/GenBank/DDBJ whole genome shotgun (WGS) entry which is preliminary data.</text>
</comment>
<sequence>MQVLYQRCAGIDVHLRFLVVCLSIVEASERRKDIRSFRNETADLLALRA</sequence>
<name>A0ABQ3VAS3_9CHLR</name>
<accession>A0ABQ3VAS3</accession>
<dbReference type="EMBL" id="BNJJ01000002">
    <property type="protein sequence ID" value="GHO82518.1"/>
    <property type="molecule type" value="Genomic_DNA"/>
</dbReference>
<evidence type="ECO:0000313" key="1">
    <source>
        <dbReference type="EMBL" id="GHO82518.1"/>
    </source>
</evidence>
<keyword evidence="2" id="KW-1185">Reference proteome</keyword>
<protein>
    <recommendedName>
        <fullName evidence="3">Transposase IS111A/IS1328/IS1533 N-terminal domain-containing protein</fullName>
    </recommendedName>
</protein>
<dbReference type="RefSeq" id="WP_201360199.1">
    <property type="nucleotide sequence ID" value="NZ_BNJJ01000002.1"/>
</dbReference>
<proteinExistence type="predicted"/>
<dbReference type="Proteomes" id="UP000635565">
    <property type="component" value="Unassembled WGS sequence"/>
</dbReference>
<organism evidence="1 2">
    <name type="scientific">Dictyobacter formicarum</name>
    <dbReference type="NCBI Taxonomy" id="2778368"/>
    <lineage>
        <taxon>Bacteria</taxon>
        <taxon>Bacillati</taxon>
        <taxon>Chloroflexota</taxon>
        <taxon>Ktedonobacteria</taxon>
        <taxon>Ktedonobacterales</taxon>
        <taxon>Dictyobacteraceae</taxon>
        <taxon>Dictyobacter</taxon>
    </lineage>
</organism>